<comment type="caution">
    <text evidence="1">The sequence shown here is derived from an EMBL/GenBank/DDBJ whole genome shotgun (WGS) entry which is preliminary data.</text>
</comment>
<evidence type="ECO:0000313" key="2">
    <source>
        <dbReference type="Proteomes" id="UP001146120"/>
    </source>
</evidence>
<name>A0AAV2YLR2_9STRA</name>
<dbReference type="Proteomes" id="UP001146120">
    <property type="component" value="Unassembled WGS sequence"/>
</dbReference>
<reference evidence="1" key="2">
    <citation type="journal article" date="2023" name="Microbiol Resour">
        <title>Decontamination and Annotation of the Draft Genome Sequence of the Oomycete Lagenidium giganteum ARSEF 373.</title>
        <authorList>
            <person name="Morgan W.R."/>
            <person name="Tartar A."/>
        </authorList>
    </citation>
    <scope>NUCLEOTIDE SEQUENCE</scope>
    <source>
        <strain evidence="1">ARSEF 373</strain>
    </source>
</reference>
<reference evidence="1" key="1">
    <citation type="submission" date="2022-11" db="EMBL/GenBank/DDBJ databases">
        <authorList>
            <person name="Morgan W.R."/>
            <person name="Tartar A."/>
        </authorList>
    </citation>
    <scope>NUCLEOTIDE SEQUENCE</scope>
    <source>
        <strain evidence="1">ARSEF 373</strain>
    </source>
</reference>
<proteinExistence type="predicted"/>
<sequence length="93" mass="10994">MEEAHEVVREYVVPPVVIPREYRQQERTGVRVGGSRVRFTRDAHMHHRKAIRLMHTVEEDSEYIDTVVPTIHNAWMCTRKPAKSRRCKSARLD</sequence>
<protein>
    <submittedName>
        <fullName evidence="1">Uncharacterized protein</fullName>
    </submittedName>
</protein>
<organism evidence="1 2">
    <name type="scientific">Lagenidium giganteum</name>
    <dbReference type="NCBI Taxonomy" id="4803"/>
    <lineage>
        <taxon>Eukaryota</taxon>
        <taxon>Sar</taxon>
        <taxon>Stramenopiles</taxon>
        <taxon>Oomycota</taxon>
        <taxon>Peronosporomycetes</taxon>
        <taxon>Pythiales</taxon>
        <taxon>Pythiaceae</taxon>
    </lineage>
</organism>
<keyword evidence="2" id="KW-1185">Reference proteome</keyword>
<evidence type="ECO:0000313" key="1">
    <source>
        <dbReference type="EMBL" id="DAZ93629.1"/>
    </source>
</evidence>
<dbReference type="EMBL" id="DAKRPA010000302">
    <property type="protein sequence ID" value="DAZ93629.1"/>
    <property type="molecule type" value="Genomic_DNA"/>
</dbReference>
<dbReference type="AlphaFoldDB" id="A0AAV2YLR2"/>
<gene>
    <name evidence="1" type="ORF">N0F65_007963</name>
</gene>
<accession>A0AAV2YLR2</accession>